<reference evidence="2" key="1">
    <citation type="journal article" date="2019" name="Nat. Commun.">
        <title>The genome of broomcorn millet.</title>
        <authorList>
            <person name="Zou C."/>
            <person name="Miki D."/>
            <person name="Li D."/>
            <person name="Tang Q."/>
            <person name="Xiao L."/>
            <person name="Rajput S."/>
            <person name="Deng P."/>
            <person name="Jia W."/>
            <person name="Huang R."/>
            <person name="Zhang M."/>
            <person name="Sun Y."/>
            <person name="Hu J."/>
            <person name="Fu X."/>
            <person name="Schnable P.S."/>
            <person name="Li F."/>
            <person name="Zhang H."/>
            <person name="Feng B."/>
            <person name="Zhu X."/>
            <person name="Liu R."/>
            <person name="Schnable J.C."/>
            <person name="Zhu J.-K."/>
            <person name="Zhang H."/>
        </authorList>
    </citation>
    <scope>NUCLEOTIDE SEQUENCE [LARGE SCALE GENOMIC DNA]</scope>
</reference>
<dbReference type="STRING" id="4540.A0A3L6PNJ9"/>
<accession>A0A3L6PNJ9</accession>
<dbReference type="OrthoDB" id="288590at2759"/>
<proteinExistence type="predicted"/>
<keyword evidence="1" id="KW-0223">Dioxygenase</keyword>
<dbReference type="EMBL" id="PQIB02000016">
    <property type="protein sequence ID" value="RLM61414.1"/>
    <property type="molecule type" value="Genomic_DNA"/>
</dbReference>
<dbReference type="GO" id="GO:0051213">
    <property type="term" value="F:dioxygenase activity"/>
    <property type="evidence" value="ECO:0007669"/>
    <property type="project" value="UniProtKB-KW"/>
</dbReference>
<sequence length="168" mass="18471">MRAMEITKIDLCGVEPGGPGWEAVRAAVTASMVAHGCAARASVGRCYFRKLTGMNANWWESLRIDEPADAANVRGDADLLWPEGNPEFCETIVSFAENLLKLEGMVETLVLEGLGVRERASAATSACWTTSFGWPTTTRRWTRRPACPCPCSSTTHCFGIRTEWAEFH</sequence>
<evidence type="ECO:0000313" key="2">
    <source>
        <dbReference type="Proteomes" id="UP000275267"/>
    </source>
</evidence>
<keyword evidence="2" id="KW-1185">Reference proteome</keyword>
<organism evidence="1 2">
    <name type="scientific">Panicum miliaceum</name>
    <name type="common">Proso millet</name>
    <name type="synonym">Broomcorn millet</name>
    <dbReference type="NCBI Taxonomy" id="4540"/>
    <lineage>
        <taxon>Eukaryota</taxon>
        <taxon>Viridiplantae</taxon>
        <taxon>Streptophyta</taxon>
        <taxon>Embryophyta</taxon>
        <taxon>Tracheophyta</taxon>
        <taxon>Spermatophyta</taxon>
        <taxon>Magnoliopsida</taxon>
        <taxon>Liliopsida</taxon>
        <taxon>Poales</taxon>
        <taxon>Poaceae</taxon>
        <taxon>PACMAD clade</taxon>
        <taxon>Panicoideae</taxon>
        <taxon>Panicodae</taxon>
        <taxon>Paniceae</taxon>
        <taxon>Panicinae</taxon>
        <taxon>Panicum</taxon>
        <taxon>Panicum sect. Panicum</taxon>
    </lineage>
</organism>
<dbReference type="AlphaFoldDB" id="A0A3L6PNJ9"/>
<evidence type="ECO:0000313" key="1">
    <source>
        <dbReference type="EMBL" id="RLM61414.1"/>
    </source>
</evidence>
<keyword evidence="1" id="KW-0560">Oxidoreductase</keyword>
<dbReference type="SUPFAM" id="SSF51197">
    <property type="entry name" value="Clavaminate synthase-like"/>
    <property type="match status" value="1"/>
</dbReference>
<protein>
    <submittedName>
        <fullName evidence="1">Inactive 2-oxoglutarate-dependent dioxygenase AOP2</fullName>
    </submittedName>
</protein>
<name>A0A3L6PNJ9_PANMI</name>
<comment type="caution">
    <text evidence="1">The sequence shown here is derived from an EMBL/GenBank/DDBJ whole genome shotgun (WGS) entry which is preliminary data.</text>
</comment>
<gene>
    <name evidence="1" type="ORF">C2845_PM14G11440</name>
</gene>
<dbReference type="Proteomes" id="UP000275267">
    <property type="component" value="Unassembled WGS sequence"/>
</dbReference>